<dbReference type="GO" id="GO:0055085">
    <property type="term" value="P:transmembrane transport"/>
    <property type="evidence" value="ECO:0007669"/>
    <property type="project" value="UniProtKB-ARBA"/>
</dbReference>
<feature type="domain" description="ABC transporter" evidence="6">
    <location>
        <begin position="8"/>
        <end position="751"/>
    </location>
</feature>
<dbReference type="EMBL" id="LR214972">
    <property type="protein sequence ID" value="VEU63618.1"/>
    <property type="molecule type" value="Genomic_DNA"/>
</dbReference>
<sequence>MNKQKAILEIFNLKKFFVNKGNVNKAVDDVSFDVKEGEIVGLIGESGSGKTTIGRSLLRLYDDFNGFVRLDGQLISGKRISRKTRKFMRKNIQMIFQDPMAALNGQHTIFSILKEPLVVNKIIKNKIKDLDQNWFRVKENFHYSFLEAVLKLKLENLQITNSLTKPFSEKWNKILTEVNNFSNDETSYDDKFNSYFSFLEEKNKNNSKIINNLYSNTDLLISLYHESKAKLDANQIDFDESAYYEALAKYTEQLKLSKKTKAYYEYKTNRQSTFKNFKLALSNWWEEYSGSKNSVKNILAELKNEARLNWNEAYNSYDLDLHAYKLKLHLLNKKVQNILSKNQKNLTYLTFNELQELIKSLEDLSLPIFEQKLNLNLYDFNSLKSYKQELVKIIKQEYQFDFSKYTNISNGRKKTYKTQLNNQFKNFIKYLKLQFKEFFVKPAQNTIELNKAKENFEAAKEIHHQEVSKYVLEFQTRINNLKNEIEKETTIWQKLKTASKANNELFNLTHKKFKEFYKSSRIKVLETKIREAKNSNKEALAKLTQKLKQAKIDLKVYDTNVQDKRSGIDSFDIELKYLNKDLNNTYVLLGVSKFDLWLNKQHKHLQKVIRFVNKPFSLAKLKSLFTKITIYKSLEDVGLLKQFAYRYPHEFSGGQRQRIVIARALISDPKVIVADEPIASLDISIQAQIVNLLKDLCFEKNIGMVFIAHDLSMIEYIADRVQIMHFGKIVESGDTNEIYQNPIHPYTIKLFNAIPKVSNANEKFKDVKFELEYLKEQQYPNIPTNMSLSDNNDHFVYATKDQFVKWTKPKSQHD</sequence>
<dbReference type="Pfam" id="PF00005">
    <property type="entry name" value="ABC_tran"/>
    <property type="match status" value="2"/>
</dbReference>
<dbReference type="InterPro" id="IPR003593">
    <property type="entry name" value="AAA+_ATPase"/>
</dbReference>
<evidence type="ECO:0000256" key="3">
    <source>
        <dbReference type="ARBA" id="ARBA00022741"/>
    </source>
</evidence>
<keyword evidence="5" id="KW-0175">Coiled coil</keyword>
<keyword evidence="4 7" id="KW-0067">ATP-binding</keyword>
<evidence type="ECO:0000259" key="6">
    <source>
        <dbReference type="PROSITE" id="PS50893"/>
    </source>
</evidence>
<dbReference type="Proteomes" id="UP000289952">
    <property type="component" value="Chromosome"/>
</dbReference>
<dbReference type="Pfam" id="PF08352">
    <property type="entry name" value="oligo_HPY"/>
    <property type="match status" value="1"/>
</dbReference>
<reference evidence="7 8" key="1">
    <citation type="submission" date="2019-01" db="EMBL/GenBank/DDBJ databases">
        <authorList>
            <consortium name="Pathogen Informatics"/>
        </authorList>
    </citation>
    <scope>NUCLEOTIDE SEQUENCE [LARGE SCALE GENOMIC DNA]</scope>
    <source>
        <strain evidence="7 8">NCTC10118</strain>
    </source>
</reference>
<accession>A0A449AF60</accession>
<dbReference type="InterPro" id="IPR017871">
    <property type="entry name" value="ABC_transporter-like_CS"/>
</dbReference>
<dbReference type="GO" id="GO:0016887">
    <property type="term" value="F:ATP hydrolysis activity"/>
    <property type="evidence" value="ECO:0007669"/>
    <property type="project" value="InterPro"/>
</dbReference>
<evidence type="ECO:0000256" key="5">
    <source>
        <dbReference type="SAM" id="Coils"/>
    </source>
</evidence>
<dbReference type="PROSITE" id="PS50893">
    <property type="entry name" value="ABC_TRANSPORTER_2"/>
    <property type="match status" value="1"/>
</dbReference>
<feature type="coiled-coil region" evidence="5">
    <location>
        <begin position="522"/>
        <end position="560"/>
    </location>
</feature>
<dbReference type="InterPro" id="IPR003439">
    <property type="entry name" value="ABC_transporter-like_ATP-bd"/>
</dbReference>
<comment type="similarity">
    <text evidence="1">Belongs to the ABC transporter superfamily.</text>
</comment>
<evidence type="ECO:0000313" key="8">
    <source>
        <dbReference type="Proteomes" id="UP000289952"/>
    </source>
</evidence>
<evidence type="ECO:0000256" key="4">
    <source>
        <dbReference type="ARBA" id="ARBA00022840"/>
    </source>
</evidence>
<dbReference type="EC" id="3.6.3.-" evidence="7"/>
<protein>
    <submittedName>
        <fullName evidence="7">Phosphate ABC transporter ATP-binding protein</fullName>
        <ecNumber evidence="7">3.6.3.-</ecNumber>
    </submittedName>
</protein>
<proteinExistence type="inferred from homology"/>
<dbReference type="GO" id="GO:0015833">
    <property type="term" value="P:peptide transport"/>
    <property type="evidence" value="ECO:0007669"/>
    <property type="project" value="InterPro"/>
</dbReference>
<organism evidence="7 8">
    <name type="scientific">Mycoplasmopsis bovirhinis</name>
    <dbReference type="NCBI Taxonomy" id="29553"/>
    <lineage>
        <taxon>Bacteria</taxon>
        <taxon>Bacillati</taxon>
        <taxon>Mycoplasmatota</taxon>
        <taxon>Mycoplasmoidales</taxon>
        <taxon>Metamycoplasmataceae</taxon>
        <taxon>Mycoplasmopsis</taxon>
    </lineage>
</organism>
<keyword evidence="3" id="KW-0547">Nucleotide-binding</keyword>
<keyword evidence="8" id="KW-1185">Reference proteome</keyword>
<evidence type="ECO:0000313" key="7">
    <source>
        <dbReference type="EMBL" id="VEU63618.1"/>
    </source>
</evidence>
<dbReference type="PROSITE" id="PS00211">
    <property type="entry name" value="ABC_TRANSPORTER_1"/>
    <property type="match status" value="1"/>
</dbReference>
<gene>
    <name evidence="7" type="primary">pstB_2</name>
    <name evidence="7" type="ORF">NCTC10118_00667</name>
</gene>
<keyword evidence="2" id="KW-0813">Transport</keyword>
<dbReference type="GO" id="GO:0005524">
    <property type="term" value="F:ATP binding"/>
    <property type="evidence" value="ECO:0007669"/>
    <property type="project" value="UniProtKB-KW"/>
</dbReference>
<name>A0A449AF60_9BACT</name>
<dbReference type="AlphaFoldDB" id="A0A449AF60"/>
<dbReference type="PANTHER" id="PTHR43776:SF7">
    <property type="entry name" value="D,D-DIPEPTIDE TRANSPORT ATP-BINDING PROTEIN DDPF-RELATED"/>
    <property type="match status" value="1"/>
</dbReference>
<keyword evidence="7" id="KW-0378">Hydrolase</keyword>
<dbReference type="SMART" id="SM00382">
    <property type="entry name" value="AAA"/>
    <property type="match status" value="1"/>
</dbReference>
<dbReference type="Gene3D" id="3.40.50.300">
    <property type="entry name" value="P-loop containing nucleotide triphosphate hydrolases"/>
    <property type="match status" value="2"/>
</dbReference>
<evidence type="ECO:0000256" key="2">
    <source>
        <dbReference type="ARBA" id="ARBA00022448"/>
    </source>
</evidence>
<dbReference type="InterPro" id="IPR013563">
    <property type="entry name" value="Oligopep_ABC_C"/>
</dbReference>
<evidence type="ECO:0000256" key="1">
    <source>
        <dbReference type="ARBA" id="ARBA00005417"/>
    </source>
</evidence>
<dbReference type="SUPFAM" id="SSF52540">
    <property type="entry name" value="P-loop containing nucleoside triphosphate hydrolases"/>
    <property type="match status" value="1"/>
</dbReference>
<dbReference type="RefSeq" id="WP_129621826.1">
    <property type="nucleotide sequence ID" value="NZ_LR214972.1"/>
</dbReference>
<dbReference type="PANTHER" id="PTHR43776">
    <property type="entry name" value="TRANSPORT ATP-BINDING PROTEIN"/>
    <property type="match status" value="1"/>
</dbReference>
<dbReference type="InterPro" id="IPR050319">
    <property type="entry name" value="ABC_transp_ATP-bind"/>
</dbReference>
<dbReference type="InterPro" id="IPR027417">
    <property type="entry name" value="P-loop_NTPase"/>
</dbReference>
<dbReference type="OrthoDB" id="400883at2"/>